<evidence type="ECO:0000256" key="9">
    <source>
        <dbReference type="ARBA" id="ARBA00023242"/>
    </source>
</evidence>
<dbReference type="GO" id="GO:0005524">
    <property type="term" value="F:ATP binding"/>
    <property type="evidence" value="ECO:0007669"/>
    <property type="project" value="UniProtKB-UniRule"/>
</dbReference>
<keyword evidence="8" id="KW-0206">Cytoskeleton</keyword>
<dbReference type="PRINTS" id="PR00380">
    <property type="entry name" value="KINESINHEAVY"/>
</dbReference>
<organism evidence="16 17">
    <name type="scientific">Coptotermes formosanus</name>
    <name type="common">Formosan subterranean termite</name>
    <dbReference type="NCBI Taxonomy" id="36987"/>
    <lineage>
        <taxon>Eukaryota</taxon>
        <taxon>Metazoa</taxon>
        <taxon>Ecdysozoa</taxon>
        <taxon>Arthropoda</taxon>
        <taxon>Hexapoda</taxon>
        <taxon>Insecta</taxon>
        <taxon>Pterygota</taxon>
        <taxon>Neoptera</taxon>
        <taxon>Polyneoptera</taxon>
        <taxon>Dictyoptera</taxon>
        <taxon>Blattodea</taxon>
        <taxon>Blattoidea</taxon>
        <taxon>Termitoidae</taxon>
        <taxon>Rhinotermitidae</taxon>
        <taxon>Coptotermes</taxon>
    </lineage>
</organism>
<dbReference type="GO" id="GO:0007018">
    <property type="term" value="P:microtubule-based movement"/>
    <property type="evidence" value="ECO:0007669"/>
    <property type="project" value="InterPro"/>
</dbReference>
<evidence type="ECO:0000256" key="6">
    <source>
        <dbReference type="ARBA" id="ARBA00022840"/>
    </source>
</evidence>
<dbReference type="InterPro" id="IPR035979">
    <property type="entry name" value="RBD_domain_sf"/>
</dbReference>
<dbReference type="SMART" id="SM00129">
    <property type="entry name" value="KISc"/>
    <property type="match status" value="1"/>
</dbReference>
<keyword evidence="6 11" id="KW-0067">ATP-binding</keyword>
<comment type="caution">
    <text evidence="16">The sequence shown here is derived from an EMBL/GenBank/DDBJ whole genome shotgun (WGS) entry which is preliminary data.</text>
</comment>
<dbReference type="GO" id="GO:0051231">
    <property type="term" value="P:spindle elongation"/>
    <property type="evidence" value="ECO:0007669"/>
    <property type="project" value="TreeGrafter"/>
</dbReference>
<feature type="region of interest" description="Disordered" evidence="13">
    <location>
        <begin position="1013"/>
        <end position="1044"/>
    </location>
</feature>
<dbReference type="CDD" id="cd12318">
    <property type="entry name" value="RRM5_RBM19_like"/>
    <property type="match status" value="1"/>
</dbReference>
<feature type="region of interest" description="Disordered" evidence="13">
    <location>
        <begin position="729"/>
        <end position="822"/>
    </location>
</feature>
<keyword evidence="9" id="KW-0539">Nucleus</keyword>
<evidence type="ECO:0000313" key="16">
    <source>
        <dbReference type="EMBL" id="GFG36783.1"/>
    </source>
</evidence>
<dbReference type="FunFam" id="3.30.70.330:FF:000277">
    <property type="entry name" value="RNA binding motif protein 19"/>
    <property type="match status" value="1"/>
</dbReference>
<sequence length="1787" mass="199879">NGVAERLDEGSQPPVRSHVLSPEDNINVVVRVRPLNNKELKNGDQSVVQYPGNGQILLDPVGAGHPKPRVFSYNVVFEPGATQEDVLQFSGIKRLIEMAVEGFSTTAFCYGQTGSGKTHTLTGPPGLFEKNPDPFSEDHGLVFRSFMYLFELLKQRSDFHFVLKASFLEIYNEKVIDLLNPGTVRKPLAVRWSKKSRGFFVENLFTVDCEELDDLLAVLEEEIMKLRRQRRVHNNMGEDGVFISKQGKINFVDLAGSEMTKKTHSEGKTLEEANNINKSLMVLGYCIASLSDSRKKGGHIPYRDSKLTKLLADSLAGNGVTLMIACISPARSNVSETINTLRYAARAKKIRTKPIVVMDPREALILSLKREVNALQNENDHLRAAIKFAQDKPPGTASSDPGTPPTVDFEKLAEMEGQELIELVRHYMTENEALRKENAELFTTRELVLRDQELVCRENERLLKKLEDVNSVCCRSPIIPARPTYSGEMLNMSASGDLDSTNVWVNPLSGSLSSTLGGSTSSILPGPRFKQEILEGKKSAKPPRQLPESIQKELDKRSIGNSMKNIAESYREKSHRRHNSWDNAKATHGSTASADSSSSARRSKLKELTDIPNQDGISHPLQRTSTTSIGSVTTESPLSEVGSQRRPASLSRITGAETHGVITSSVLPDRKIFTGQTVRNNASSVVSHSSLFQLPQSRPVTYSSEFEPFNSIVPLPVAKGTEILQDFDITSDHSPSSSAPSKVTSRTTSGTKRRIVQSMSADSALLPIRSGPFPDNEILDSSPGSLHHSPALTRKSDHTDHHKPANPLVPHSPNNQTGSTKKDPFGSLVSLHDDFETGAGNTGTEYDKCLTGERQAQVRGLVAAQVVNAADIKHCPNCVTYSTQLQHQQTPPKRTKQIVVKNKHELSSRIRDIKPVNNLQAANDCQITSEKLHQLFSEKGIVTDVQLKYTKDGKFRHFGFVGFKTEEEAQNSVEYFNNTCVKASRIRVELCAGDPNKPKAWSRYAPDSTAYKKEHEGFKDNEIRDEKRKSEKGNKKESKMQELIDKHKNDPLFVEFMETHAKGNKALWSNDTLLNEDSTNVRPERKLSLLNADGDSGHDSGDLSESEDEEKEVEDNIARHRISDLEYLKLKTVKEEAADNGTQKEKESYPELKKERKQRTQLVQFLTVKVRGLAYKAKKKDVKQFFHPLKPSSIRLPPKNKGIAYVGFKSEKELRQALNKHLTFLAGKRVMVTKYVEKNTSSKAATERDWTKWKDQEESLRNEENIAESGRIFVRNLAYTVTEDDIERLFNTFGPVTEVILPVDRNTRKVKGYAVVTFLVPENAAKAFMELDGSIFHGRMLHLLPGKAKQSLEELMEKGLTFKQKQLLKKKTEAASSHNWNTLFLGQNAVADLIADTYNTTKDKVLDSSGQESAAVRLALGETQIVSQMQEFLEESGVHLDAFNQAPKQRSKTIILAKNLPAKTSAAEIRKIFAKYGELGRVVMPPTGITGIVEFLEPSEAKTAFTKLAYTKFKHLPLYLEWAPSDTFTTPPSKPNKENRTLQDSEGNGNDSCRQKIVPAETDNSSGDSSDDESLEPDTTLFIKNLNFSTNQEDIREHFKNCGPIHDVSVAKKKDPKNPQQLISLGYGFIQFKKRADSEKALKSLQHSVLNEHAIELKRSNRTVKTEVCTARRRTKVGKQTGTKILVRNIPFQATVKEVMDLFKTFGELKALRLPKKMVGTGSHRGFAFVDYYTKHDAKQAFKALCQSTHLYGRRLVLEWAASEENIEEIRKRTAEYFNDGEILPYL</sequence>
<evidence type="ECO:0000256" key="13">
    <source>
        <dbReference type="SAM" id="MobiDB-lite"/>
    </source>
</evidence>
<dbReference type="GO" id="GO:0003777">
    <property type="term" value="F:microtubule motor activity"/>
    <property type="evidence" value="ECO:0007669"/>
    <property type="project" value="InterPro"/>
</dbReference>
<feature type="coiled-coil region" evidence="12">
    <location>
        <begin position="209"/>
        <end position="236"/>
    </location>
</feature>
<dbReference type="EMBL" id="BLKM01006290">
    <property type="protein sequence ID" value="GFG36783.1"/>
    <property type="molecule type" value="Genomic_DNA"/>
</dbReference>
<dbReference type="PROSITE" id="PS50102">
    <property type="entry name" value="RRM"/>
    <property type="match status" value="6"/>
</dbReference>
<dbReference type="Pfam" id="PF00225">
    <property type="entry name" value="Kinesin"/>
    <property type="match status" value="1"/>
</dbReference>
<evidence type="ECO:0000256" key="5">
    <source>
        <dbReference type="ARBA" id="ARBA00022741"/>
    </source>
</evidence>
<keyword evidence="5 11" id="KW-0547">Nucleotide-binding</keyword>
<dbReference type="InterPro" id="IPR034421">
    <property type="entry name" value="RBM19_RRM6"/>
</dbReference>
<evidence type="ECO:0000256" key="3">
    <source>
        <dbReference type="ARBA" id="ARBA00008033"/>
    </source>
</evidence>
<name>A0A6L2PVX2_COPFO</name>
<comment type="similarity">
    <text evidence="11">Belongs to the TRAFAC class myosin-kinesin ATPase superfamily. Kinesin family.</text>
</comment>
<evidence type="ECO:0000256" key="7">
    <source>
        <dbReference type="ARBA" id="ARBA00022884"/>
    </source>
</evidence>
<evidence type="ECO:0000256" key="11">
    <source>
        <dbReference type="PROSITE-ProRule" id="PRU00283"/>
    </source>
</evidence>
<dbReference type="GO" id="GO:0003723">
    <property type="term" value="F:RNA binding"/>
    <property type="evidence" value="ECO:0007669"/>
    <property type="project" value="UniProtKB-UniRule"/>
</dbReference>
<keyword evidence="12" id="KW-0175">Coiled coil</keyword>
<dbReference type="PANTHER" id="PTHR47969:SF33">
    <property type="entry name" value="KINESIN-LIKE PROTEIN"/>
    <property type="match status" value="1"/>
</dbReference>
<evidence type="ECO:0008006" key="18">
    <source>
        <dbReference type="Google" id="ProtNLM"/>
    </source>
</evidence>
<dbReference type="Gene3D" id="3.40.850.10">
    <property type="entry name" value="Kinesin motor domain"/>
    <property type="match status" value="1"/>
</dbReference>
<feature type="region of interest" description="Disordered" evidence="13">
    <location>
        <begin position="1524"/>
        <end position="1576"/>
    </location>
</feature>
<keyword evidence="7 10" id="KW-0694">RNA-binding</keyword>
<keyword evidence="4" id="KW-0677">Repeat</keyword>
<dbReference type="CDD" id="cd12571">
    <property type="entry name" value="RRM6_RBM19"/>
    <property type="match status" value="1"/>
</dbReference>
<dbReference type="GO" id="GO:0005875">
    <property type="term" value="C:microtubule associated complex"/>
    <property type="evidence" value="ECO:0007669"/>
    <property type="project" value="TreeGrafter"/>
</dbReference>
<dbReference type="PANTHER" id="PTHR47969">
    <property type="entry name" value="CHROMOSOME-ASSOCIATED KINESIN KIF4A-RELATED"/>
    <property type="match status" value="1"/>
</dbReference>
<dbReference type="InterPro" id="IPR034420">
    <property type="entry name" value="RBM19_RRM4"/>
</dbReference>
<feature type="compositionally biased region" description="Low complexity" evidence="13">
    <location>
        <begin position="732"/>
        <end position="745"/>
    </location>
</feature>
<feature type="region of interest" description="Disordered" evidence="13">
    <location>
        <begin position="535"/>
        <end position="655"/>
    </location>
</feature>
<dbReference type="InterPro" id="IPR019821">
    <property type="entry name" value="Kinesin_motor_CS"/>
</dbReference>
<evidence type="ECO:0000256" key="10">
    <source>
        <dbReference type="PROSITE-ProRule" id="PRU00176"/>
    </source>
</evidence>
<dbReference type="InterPro" id="IPR000504">
    <property type="entry name" value="RRM_dom"/>
</dbReference>
<dbReference type="PROSITE" id="PS50067">
    <property type="entry name" value="KINESIN_MOTOR_2"/>
    <property type="match status" value="1"/>
</dbReference>
<feature type="domain" description="RRM" evidence="15">
    <location>
        <begin position="1270"/>
        <end position="1348"/>
    </location>
</feature>
<evidence type="ECO:0000259" key="15">
    <source>
        <dbReference type="PROSITE" id="PS50102"/>
    </source>
</evidence>
<dbReference type="SUPFAM" id="SSF54928">
    <property type="entry name" value="RNA-binding domain, RBD"/>
    <property type="match status" value="4"/>
</dbReference>
<feature type="compositionally biased region" description="Polar residues" evidence="13">
    <location>
        <begin position="611"/>
        <end position="637"/>
    </location>
</feature>
<accession>A0A6L2PVX2</accession>
<dbReference type="PROSITE" id="PS00411">
    <property type="entry name" value="KINESIN_MOTOR_1"/>
    <property type="match status" value="1"/>
</dbReference>
<keyword evidence="8" id="KW-0963">Cytoplasm</keyword>
<dbReference type="SMART" id="SM00360">
    <property type="entry name" value="RRM"/>
    <property type="match status" value="6"/>
</dbReference>
<dbReference type="SUPFAM" id="SSF52540">
    <property type="entry name" value="P-loop containing nucleoside triphosphate hydrolases"/>
    <property type="match status" value="1"/>
</dbReference>
<feature type="domain" description="RRM" evidence="15">
    <location>
        <begin position="1166"/>
        <end position="1243"/>
    </location>
</feature>
<dbReference type="CDD" id="cd00106">
    <property type="entry name" value="KISc"/>
    <property type="match status" value="1"/>
</dbReference>
<dbReference type="CDD" id="cd12569">
    <property type="entry name" value="RRM4_RBM19"/>
    <property type="match status" value="1"/>
</dbReference>
<evidence type="ECO:0000313" key="17">
    <source>
        <dbReference type="Proteomes" id="UP000502823"/>
    </source>
</evidence>
<dbReference type="OrthoDB" id="439639at2759"/>
<dbReference type="FunFam" id="3.40.850.10:FF:000080">
    <property type="entry name" value="Kinesin-like protein"/>
    <property type="match status" value="1"/>
</dbReference>
<dbReference type="InterPro" id="IPR027640">
    <property type="entry name" value="Kinesin-like_fam"/>
</dbReference>
<feature type="compositionally biased region" description="Low complexity" evidence="13">
    <location>
        <begin position="590"/>
        <end position="600"/>
    </location>
</feature>
<dbReference type="GO" id="GO:0008017">
    <property type="term" value="F:microtubule binding"/>
    <property type="evidence" value="ECO:0007669"/>
    <property type="project" value="InterPro"/>
</dbReference>
<evidence type="ECO:0000256" key="4">
    <source>
        <dbReference type="ARBA" id="ARBA00022737"/>
    </source>
</evidence>
<feature type="compositionally biased region" description="Acidic residues" evidence="13">
    <location>
        <begin position="1102"/>
        <end position="1113"/>
    </location>
</feature>
<reference evidence="17" key="1">
    <citation type="submission" date="2020-01" db="EMBL/GenBank/DDBJ databases">
        <title>Draft genome sequence of the Termite Coptotermes fromosanus.</title>
        <authorList>
            <person name="Itakura S."/>
            <person name="Yosikawa Y."/>
            <person name="Umezawa K."/>
        </authorList>
    </citation>
    <scope>NUCLEOTIDE SEQUENCE [LARGE SCALE GENOMIC DNA]</scope>
</reference>
<dbReference type="InterPro" id="IPR012677">
    <property type="entry name" value="Nucleotide-bd_a/b_plait_sf"/>
</dbReference>
<dbReference type="InterPro" id="IPR001752">
    <property type="entry name" value="Kinesin_motor_dom"/>
</dbReference>
<dbReference type="FunFam" id="3.30.70.330:FF:000240">
    <property type="entry name" value="RNA binding motif protein 19"/>
    <property type="match status" value="1"/>
</dbReference>
<comment type="similarity">
    <text evidence="3">Belongs to the RRM MRD1 family.</text>
</comment>
<keyword evidence="17" id="KW-1185">Reference proteome</keyword>
<feature type="domain" description="Kinesin motor" evidence="14">
    <location>
        <begin position="25"/>
        <end position="350"/>
    </location>
</feature>
<dbReference type="Proteomes" id="UP000502823">
    <property type="component" value="Unassembled WGS sequence"/>
</dbReference>
<protein>
    <recommendedName>
        <fullName evidence="18">RNA-binding protein 19</fullName>
    </recommendedName>
</protein>
<feature type="compositionally biased region" description="Basic and acidic residues" evidence="13">
    <location>
        <begin position="794"/>
        <end position="803"/>
    </location>
</feature>
<evidence type="ECO:0000256" key="12">
    <source>
        <dbReference type="SAM" id="Coils"/>
    </source>
</evidence>
<feature type="non-terminal residue" evidence="16">
    <location>
        <position position="1"/>
    </location>
</feature>
<dbReference type="InParanoid" id="A0A6L2PVX2"/>
<evidence type="ECO:0000256" key="2">
    <source>
        <dbReference type="ARBA" id="ARBA00004245"/>
    </source>
</evidence>
<evidence type="ECO:0000256" key="8">
    <source>
        <dbReference type="ARBA" id="ARBA00023212"/>
    </source>
</evidence>
<dbReference type="GO" id="GO:0005634">
    <property type="term" value="C:nucleus"/>
    <property type="evidence" value="ECO:0007669"/>
    <property type="project" value="UniProtKB-SubCell"/>
</dbReference>
<comment type="subcellular location">
    <subcellularLocation>
        <location evidence="2">Cytoplasm</location>
        <location evidence="2">Cytoskeleton</location>
    </subcellularLocation>
    <subcellularLocation>
        <location evidence="1">Nucleus</location>
    </subcellularLocation>
</comment>
<proteinExistence type="inferred from homology"/>
<feature type="binding site" evidence="11">
    <location>
        <begin position="111"/>
        <end position="118"/>
    </location>
    <ligand>
        <name>ATP</name>
        <dbReference type="ChEBI" id="CHEBI:30616"/>
    </ligand>
</feature>
<feature type="domain" description="RRM" evidence="15">
    <location>
        <begin position="1453"/>
        <end position="1525"/>
    </location>
</feature>
<evidence type="ECO:0000256" key="1">
    <source>
        <dbReference type="ARBA" id="ARBA00004123"/>
    </source>
</evidence>
<keyword evidence="11" id="KW-0505">Motor protein</keyword>
<evidence type="ECO:0000259" key="14">
    <source>
        <dbReference type="PROSITE" id="PS50067"/>
    </source>
</evidence>
<feature type="region of interest" description="Disordered" evidence="13">
    <location>
        <begin position="1089"/>
        <end position="1116"/>
    </location>
</feature>
<feature type="coiled-coil region" evidence="12">
    <location>
        <begin position="365"/>
        <end position="392"/>
    </location>
</feature>
<dbReference type="Gene3D" id="3.30.70.330">
    <property type="match status" value="6"/>
</dbReference>
<dbReference type="InterPro" id="IPR034423">
    <property type="entry name" value="RBM19_RRM5"/>
</dbReference>
<dbReference type="Pfam" id="PF00076">
    <property type="entry name" value="RRM_1"/>
    <property type="match status" value="6"/>
</dbReference>
<dbReference type="GO" id="GO:0007052">
    <property type="term" value="P:mitotic spindle organization"/>
    <property type="evidence" value="ECO:0007669"/>
    <property type="project" value="TreeGrafter"/>
</dbReference>
<feature type="domain" description="RRM" evidence="15">
    <location>
        <begin position="1683"/>
        <end position="1763"/>
    </location>
</feature>
<gene>
    <name evidence="16" type="ORF">Cfor_04413</name>
</gene>
<feature type="domain" description="RRM" evidence="15">
    <location>
        <begin position="916"/>
        <end position="993"/>
    </location>
</feature>
<dbReference type="InterPro" id="IPR036961">
    <property type="entry name" value="Kinesin_motor_dom_sf"/>
</dbReference>
<feature type="domain" description="RRM" evidence="15">
    <location>
        <begin position="1579"/>
        <end position="1662"/>
    </location>
</feature>
<dbReference type="InterPro" id="IPR027417">
    <property type="entry name" value="P-loop_NTPase"/>
</dbReference>